<protein>
    <submittedName>
        <fullName evidence="2">Uncharacterized protein</fullName>
    </submittedName>
</protein>
<feature type="compositionally biased region" description="Basic and acidic residues" evidence="1">
    <location>
        <begin position="16"/>
        <end position="35"/>
    </location>
</feature>
<reference evidence="2 3" key="1">
    <citation type="journal article" date="2019" name="Mol. Biol. Evol.">
        <title>Blast fungal genomes show frequent chromosomal changes, gene gains and losses, and effector gene turnover.</title>
        <authorList>
            <person name="Gomez Luciano L.B."/>
            <person name="Jason Tsai I."/>
            <person name="Chuma I."/>
            <person name="Tosa Y."/>
            <person name="Chen Y.H."/>
            <person name="Li J.Y."/>
            <person name="Li M.Y."/>
            <person name="Jade Lu M.Y."/>
            <person name="Nakayashiki H."/>
            <person name="Li W.H."/>
        </authorList>
    </citation>
    <scope>NUCLEOTIDE SEQUENCE [LARGE SCALE GENOMIC DNA]</scope>
    <source>
        <strain evidence="2">MZ5-1-6</strain>
    </source>
</reference>
<evidence type="ECO:0000313" key="2">
    <source>
        <dbReference type="EMBL" id="QBZ64604.1"/>
    </source>
</evidence>
<feature type="region of interest" description="Disordered" evidence="1">
    <location>
        <begin position="212"/>
        <end position="256"/>
    </location>
</feature>
<evidence type="ECO:0000256" key="1">
    <source>
        <dbReference type="SAM" id="MobiDB-lite"/>
    </source>
</evidence>
<proteinExistence type="predicted"/>
<organism evidence="2 3">
    <name type="scientific">Pyricularia oryzae</name>
    <name type="common">Rice blast fungus</name>
    <name type="synonym">Magnaporthe oryzae</name>
    <dbReference type="NCBI Taxonomy" id="318829"/>
    <lineage>
        <taxon>Eukaryota</taxon>
        <taxon>Fungi</taxon>
        <taxon>Dikarya</taxon>
        <taxon>Ascomycota</taxon>
        <taxon>Pezizomycotina</taxon>
        <taxon>Sordariomycetes</taxon>
        <taxon>Sordariomycetidae</taxon>
        <taxon>Magnaporthales</taxon>
        <taxon>Pyriculariaceae</taxon>
        <taxon>Pyricularia</taxon>
    </lineage>
</organism>
<feature type="region of interest" description="Disordered" evidence="1">
    <location>
        <begin position="1"/>
        <end position="83"/>
    </location>
</feature>
<gene>
    <name evidence="2" type="ORF">PoMZ_06302</name>
</gene>
<dbReference type="EMBL" id="CP034209">
    <property type="protein sequence ID" value="QBZ64604.1"/>
    <property type="molecule type" value="Genomic_DNA"/>
</dbReference>
<name>A0A4P7NQD5_PYROR</name>
<feature type="compositionally biased region" description="Polar residues" evidence="1">
    <location>
        <begin position="1"/>
        <end position="15"/>
    </location>
</feature>
<sequence length="536" mass="60332">MQSLERIQSSGSSYTHDSRRDSYSTRTRDSFDSRSSRPTTIESSPQHSYVRMSPKPVIKVVTEQPQSRVGRRPSCYHDDLSPGTTTCARSSVETYASNNSSLDDILDDEEECGFYSSIPPLPIYCPEIVEEDVRPASPHEFSKLFPSMDRLSIRHDNFTSDGNMNLRVDTTVLSSGRHRRPRTVQLFHLRMHDLARRDFSLRRYCRDSGREVCSSKRKYSPPSSPAKSHKSPVSFPPSLCSSPVTPSDKSKPTFTRSVTSAITRSFSSARPDSRSKRTLDQSSIGGSLNSVFDSYDDNGSSEFGVNSPTAAAAAATNTIKLDFSNYARVEVERKGKSGSDSKRYEFEWWGNSYSWRRATDKDTGIVSFHLMRHGQGGSKTSNKGQFEGAIAHIVPEARSPVQIAADEEAGGWIPPCHFWINDWSVIDAKTDVADIIIATGLMALVDDCIKQRWQTPKIHRIPLPLTSRTWDLEYVGPKAFLQRAFSFRTQNSTPKPVDETTTRAVAVYEDDYDYDEDDNELRPYRANYHRHPVVVS</sequence>
<feature type="compositionally biased region" description="Polar residues" evidence="1">
    <location>
        <begin position="239"/>
        <end position="256"/>
    </location>
</feature>
<evidence type="ECO:0000313" key="3">
    <source>
        <dbReference type="Proteomes" id="UP000294847"/>
    </source>
</evidence>
<dbReference type="AlphaFoldDB" id="A0A4P7NQD5"/>
<dbReference type="Proteomes" id="UP000294847">
    <property type="component" value="Chromosome 6"/>
</dbReference>
<accession>A0A4P7NQD5</accession>